<protein>
    <recommendedName>
        <fullName evidence="3">F-box domain-containing protein</fullName>
    </recommendedName>
</protein>
<evidence type="ECO:0000313" key="1">
    <source>
        <dbReference type="EMBL" id="OBZ72822.1"/>
    </source>
</evidence>
<dbReference type="EMBL" id="LUGG01000007">
    <property type="protein sequence ID" value="OBZ72822.1"/>
    <property type="molecule type" value="Genomic_DNA"/>
</dbReference>
<reference evidence="1 2" key="1">
    <citation type="submission" date="2016-03" db="EMBL/GenBank/DDBJ databases">
        <title>Whole genome sequencing of Grifola frondosa 9006-11.</title>
        <authorList>
            <person name="Min B."/>
            <person name="Park H."/>
            <person name="Kim J.-G."/>
            <person name="Cho H."/>
            <person name="Oh Y.-L."/>
            <person name="Kong W.-S."/>
            <person name="Choi I.-G."/>
        </authorList>
    </citation>
    <scope>NUCLEOTIDE SEQUENCE [LARGE SCALE GENOMIC DNA]</scope>
    <source>
        <strain evidence="1 2">9006-11</strain>
    </source>
</reference>
<dbReference type="OrthoDB" id="3178870at2759"/>
<organism evidence="1 2">
    <name type="scientific">Grifola frondosa</name>
    <name type="common">Maitake</name>
    <name type="synonym">Polyporus frondosus</name>
    <dbReference type="NCBI Taxonomy" id="5627"/>
    <lineage>
        <taxon>Eukaryota</taxon>
        <taxon>Fungi</taxon>
        <taxon>Dikarya</taxon>
        <taxon>Basidiomycota</taxon>
        <taxon>Agaricomycotina</taxon>
        <taxon>Agaricomycetes</taxon>
        <taxon>Polyporales</taxon>
        <taxon>Grifolaceae</taxon>
        <taxon>Grifola</taxon>
    </lineage>
</organism>
<dbReference type="Gene3D" id="3.80.10.10">
    <property type="entry name" value="Ribonuclease Inhibitor"/>
    <property type="match status" value="1"/>
</dbReference>
<accession>A0A1C7M7L6</accession>
<dbReference type="InterPro" id="IPR032675">
    <property type="entry name" value="LRR_dom_sf"/>
</dbReference>
<dbReference type="SUPFAM" id="SSF81383">
    <property type="entry name" value="F-box domain"/>
    <property type="match status" value="1"/>
</dbReference>
<evidence type="ECO:0000313" key="2">
    <source>
        <dbReference type="Proteomes" id="UP000092993"/>
    </source>
</evidence>
<dbReference type="AlphaFoldDB" id="A0A1C7M7L6"/>
<gene>
    <name evidence="1" type="ORF">A0H81_07048</name>
</gene>
<comment type="caution">
    <text evidence="1">The sequence shown here is derived from an EMBL/GenBank/DDBJ whole genome shotgun (WGS) entry which is preliminary data.</text>
</comment>
<evidence type="ECO:0008006" key="3">
    <source>
        <dbReference type="Google" id="ProtNLM"/>
    </source>
</evidence>
<sequence length="355" mass="39924">MTHSRHGKADFSVDLALPSLTSTTMKHVIFPVEILDYIFQELDHSHLTALLRVSSFFHAIAARILYRVIPELSLARCVRCLKTICANPRIALLVHKLSVNWTECIGVGNLFRLLHRALGRLTFLRHLSVELSQHDNHFSLGWMLSSCRAPLQTLGTSIRCDESLAEFLNGQSCLTELSLRGFQTRQPFILSPTAMPKLTSFRAVHAGSPVLSEVIRGRPVEGVSLSLFMEDGYKPLDTLMLSSRPIKRLTIMSLDNTPPNVLLPEVARRLPELEALHIVVLMAQYDIHVLQESSATLSKFSGLRYLTFMAAGSVTLEDEREITELWHKACPSLKTIILPKGKVWFEREGKWTCCA</sequence>
<name>A0A1C7M7L6_GRIFR</name>
<proteinExistence type="predicted"/>
<dbReference type="Proteomes" id="UP000092993">
    <property type="component" value="Unassembled WGS sequence"/>
</dbReference>
<dbReference type="SUPFAM" id="SSF52047">
    <property type="entry name" value="RNI-like"/>
    <property type="match status" value="1"/>
</dbReference>
<dbReference type="InterPro" id="IPR036047">
    <property type="entry name" value="F-box-like_dom_sf"/>
</dbReference>
<keyword evidence="2" id="KW-1185">Reference proteome</keyword>
<dbReference type="OMA" id="RMFRAVH"/>